<reference evidence="4" key="1">
    <citation type="submission" date="2016-05" db="EMBL/GenBank/DDBJ databases">
        <title>Comparative genomics of biotechnologically important yeasts.</title>
        <authorList>
            <consortium name="DOE Joint Genome Institute"/>
            <person name="Riley R."/>
            <person name="Haridas S."/>
            <person name="Wolfe K.H."/>
            <person name="Lopes M.R."/>
            <person name="Hittinger C.T."/>
            <person name="Goker M."/>
            <person name="Salamov A."/>
            <person name="Wisecaver J."/>
            <person name="Long T.M."/>
            <person name="Aerts A.L."/>
            <person name="Barry K."/>
            <person name="Choi C."/>
            <person name="Clum A."/>
            <person name="Coughlan A.Y."/>
            <person name="Deshpande S."/>
            <person name="Douglass A.P."/>
            <person name="Hanson S.J."/>
            <person name="Klenk H.-P."/>
            <person name="Labutti K."/>
            <person name="Lapidus A."/>
            <person name="Lindquist E."/>
            <person name="Lipzen A."/>
            <person name="Meier-Kolthoff J.P."/>
            <person name="Ohm R.A."/>
            <person name="Otillar R.P."/>
            <person name="Pangilinan J."/>
            <person name="Peng Y."/>
            <person name="Rokas A."/>
            <person name="Rosa C.A."/>
            <person name="Scheuner C."/>
            <person name="Sibirny A.A."/>
            <person name="Slot J.C."/>
            <person name="Stielow J.B."/>
            <person name="Sun H."/>
            <person name="Kurtzman C.P."/>
            <person name="Blackwell M."/>
            <person name="Grigoriev I.V."/>
            <person name="Jeffries T.W."/>
        </authorList>
    </citation>
    <scope>NUCLEOTIDE SEQUENCE [LARGE SCALE GENOMIC DNA]</scope>
    <source>
        <strain evidence="4">DSM 1968</strain>
    </source>
</reference>
<keyword evidence="4" id="KW-1185">Reference proteome</keyword>
<dbReference type="GO" id="GO:0071986">
    <property type="term" value="C:Ragulator complex"/>
    <property type="evidence" value="ECO:0007669"/>
    <property type="project" value="EnsemblFungi"/>
</dbReference>
<dbReference type="PANTHER" id="PTHR21531">
    <property type="entry name" value="LOW-TEMPERATURE VIABILITY PROTEIN LTV1-RELATED"/>
    <property type="match status" value="1"/>
</dbReference>
<evidence type="ECO:0000313" key="4">
    <source>
        <dbReference type="Proteomes" id="UP000095038"/>
    </source>
</evidence>
<name>A0A1D2VIF2_9ASCO</name>
<dbReference type="GO" id="GO:1904669">
    <property type="term" value="P:ATP export"/>
    <property type="evidence" value="ECO:0007669"/>
    <property type="project" value="EnsemblFungi"/>
</dbReference>
<dbReference type="GO" id="GO:0031902">
    <property type="term" value="C:late endosome membrane"/>
    <property type="evidence" value="ECO:0007669"/>
    <property type="project" value="EnsemblFungi"/>
</dbReference>
<feature type="compositionally biased region" description="Acidic residues" evidence="2">
    <location>
        <begin position="192"/>
        <end position="216"/>
    </location>
</feature>
<dbReference type="Proteomes" id="UP000095038">
    <property type="component" value="Unassembled WGS sequence"/>
</dbReference>
<dbReference type="GO" id="GO:0034599">
    <property type="term" value="P:cellular response to oxidative stress"/>
    <property type="evidence" value="ECO:0007669"/>
    <property type="project" value="EnsemblFungi"/>
</dbReference>
<evidence type="ECO:0000313" key="3">
    <source>
        <dbReference type="EMBL" id="ODV61247.1"/>
    </source>
</evidence>
<sequence length="381" mass="44740">MSTRKWVDKKTAKTFAVVHRSHEDPEYFNDEAPPNVLVEVKKYSTKSIPRSKIKTQKDLEGELKHDIESGKIRSNEGQAALFGITYDDSKYDYMQHLKPIGGTSDNLNNKKKTSLTFKEDLQLPKELFASEKTVKLSYQAFQNVPDDIKGFKPDMNPDLREVLEALTDEEFIDEKDDDLFNDLLKSGQKDNSEDDYNDYDDYDYDDYDDLNYDDYDSDRFKKKDDQGWEADFRKYKQFEDKKPKNNWDSDDDFNSEDDELGETDFNSTAMKRKKGAMTDTSTFSMSSSALFRTDGLTLLDERFEKVSRDYEEEDEDDYKPFDMSKQTPGFEDMLVDFLDNYEIEGKKLVKKDDDIEKYRNAAKLVSRSQKKKNNRLKTFEY</sequence>
<feature type="region of interest" description="Disordered" evidence="2">
    <location>
        <begin position="241"/>
        <end position="272"/>
    </location>
</feature>
<protein>
    <submittedName>
        <fullName evidence="3">Low temperature viability protein</fullName>
    </submittedName>
</protein>
<feature type="region of interest" description="Disordered" evidence="2">
    <location>
        <begin position="182"/>
        <end position="224"/>
    </location>
</feature>
<dbReference type="GO" id="GO:0000056">
    <property type="term" value="P:ribosomal small subunit export from nucleus"/>
    <property type="evidence" value="ECO:0007669"/>
    <property type="project" value="EnsemblFungi"/>
</dbReference>
<dbReference type="GO" id="GO:0006970">
    <property type="term" value="P:response to osmotic stress"/>
    <property type="evidence" value="ECO:0007669"/>
    <property type="project" value="EnsemblFungi"/>
</dbReference>
<organism evidence="3 4">
    <name type="scientific">Ascoidea rubescens DSM 1968</name>
    <dbReference type="NCBI Taxonomy" id="1344418"/>
    <lineage>
        <taxon>Eukaryota</taxon>
        <taxon>Fungi</taxon>
        <taxon>Dikarya</taxon>
        <taxon>Ascomycota</taxon>
        <taxon>Saccharomycotina</taxon>
        <taxon>Saccharomycetes</taxon>
        <taxon>Ascoideaceae</taxon>
        <taxon>Ascoidea</taxon>
    </lineage>
</organism>
<dbReference type="Pfam" id="PF04180">
    <property type="entry name" value="LTV"/>
    <property type="match status" value="1"/>
</dbReference>
<gene>
    <name evidence="3" type="ORF">ASCRUDRAFT_35009</name>
</gene>
<dbReference type="PANTHER" id="PTHR21531:SF0">
    <property type="entry name" value="PROTEIN LTV1 HOMOLOG"/>
    <property type="match status" value="1"/>
</dbReference>
<dbReference type="InterPro" id="IPR007307">
    <property type="entry name" value="Ltv1"/>
</dbReference>
<dbReference type="STRING" id="1344418.A0A1D2VIF2"/>
<dbReference type="InParanoid" id="A0A1D2VIF2"/>
<dbReference type="GO" id="GO:0032456">
    <property type="term" value="P:endocytic recycling"/>
    <property type="evidence" value="ECO:0007669"/>
    <property type="project" value="EnsemblFungi"/>
</dbReference>
<dbReference type="OrthoDB" id="5852896at2759"/>
<dbReference type="GO" id="GO:0005829">
    <property type="term" value="C:cytosol"/>
    <property type="evidence" value="ECO:0007669"/>
    <property type="project" value="TreeGrafter"/>
</dbReference>
<dbReference type="EMBL" id="KV454480">
    <property type="protein sequence ID" value="ODV61247.1"/>
    <property type="molecule type" value="Genomic_DNA"/>
</dbReference>
<dbReference type="GO" id="GO:0030688">
    <property type="term" value="C:preribosome, small subunit precursor"/>
    <property type="evidence" value="ECO:0007669"/>
    <property type="project" value="EnsemblFungi"/>
</dbReference>
<comment type="similarity">
    <text evidence="1">Belongs to the LTV1 family.</text>
</comment>
<feature type="compositionally biased region" description="Acidic residues" evidence="2">
    <location>
        <begin position="248"/>
        <end position="262"/>
    </location>
</feature>
<accession>A0A1D2VIF2</accession>
<dbReference type="AlphaFoldDB" id="A0A1D2VIF2"/>
<dbReference type="GO" id="GO:0042274">
    <property type="term" value="P:ribosomal small subunit biogenesis"/>
    <property type="evidence" value="ECO:0007669"/>
    <property type="project" value="EnsemblFungi"/>
</dbReference>
<proteinExistence type="inferred from homology"/>
<dbReference type="GeneID" id="30964202"/>
<evidence type="ECO:0000256" key="2">
    <source>
        <dbReference type="SAM" id="MobiDB-lite"/>
    </source>
</evidence>
<evidence type="ECO:0000256" key="1">
    <source>
        <dbReference type="ARBA" id="ARBA00009078"/>
    </source>
</evidence>
<dbReference type="GO" id="GO:0032040">
    <property type="term" value="C:small-subunit processome"/>
    <property type="evidence" value="ECO:0007669"/>
    <property type="project" value="EnsemblFungi"/>
</dbReference>
<dbReference type="RefSeq" id="XP_020047554.1">
    <property type="nucleotide sequence ID" value="XM_020190566.1"/>
</dbReference>
<dbReference type="FunCoup" id="A0A1D2VIF2">
    <property type="interactions" value="477"/>
</dbReference>